<proteinExistence type="predicted"/>
<dbReference type="EMBL" id="JALNTZ010000003">
    <property type="protein sequence ID" value="KAJ3658011.1"/>
    <property type="molecule type" value="Genomic_DNA"/>
</dbReference>
<evidence type="ECO:0000313" key="1">
    <source>
        <dbReference type="EMBL" id="KAJ3658011.1"/>
    </source>
</evidence>
<protein>
    <submittedName>
        <fullName evidence="1">Uncharacterized protein</fullName>
    </submittedName>
</protein>
<sequence>MQPSLICPIEWNKPPLPSLILKEELLNSISTTFLPVERIQAYEIIANEKQAELEPCGWLVKCRHTFESKNYEDMGLRDYVYALLEVYKPRNTRHFEVVVLDADRFNVIYILECDCQSINS</sequence>
<name>A0AA38MIY4_9CUCU</name>
<keyword evidence="2" id="KW-1185">Reference proteome</keyword>
<evidence type="ECO:0000313" key="2">
    <source>
        <dbReference type="Proteomes" id="UP001168821"/>
    </source>
</evidence>
<gene>
    <name evidence="1" type="ORF">Zmor_009778</name>
</gene>
<dbReference type="Proteomes" id="UP001168821">
    <property type="component" value="Unassembled WGS sequence"/>
</dbReference>
<accession>A0AA38MIY4</accession>
<comment type="caution">
    <text evidence="1">The sequence shown here is derived from an EMBL/GenBank/DDBJ whole genome shotgun (WGS) entry which is preliminary data.</text>
</comment>
<organism evidence="1 2">
    <name type="scientific">Zophobas morio</name>
    <dbReference type="NCBI Taxonomy" id="2755281"/>
    <lineage>
        <taxon>Eukaryota</taxon>
        <taxon>Metazoa</taxon>
        <taxon>Ecdysozoa</taxon>
        <taxon>Arthropoda</taxon>
        <taxon>Hexapoda</taxon>
        <taxon>Insecta</taxon>
        <taxon>Pterygota</taxon>
        <taxon>Neoptera</taxon>
        <taxon>Endopterygota</taxon>
        <taxon>Coleoptera</taxon>
        <taxon>Polyphaga</taxon>
        <taxon>Cucujiformia</taxon>
        <taxon>Tenebrionidae</taxon>
        <taxon>Zophobas</taxon>
    </lineage>
</organism>
<reference evidence="1" key="1">
    <citation type="journal article" date="2023" name="G3 (Bethesda)">
        <title>Whole genome assemblies of Zophobas morio and Tenebrio molitor.</title>
        <authorList>
            <person name="Kaur S."/>
            <person name="Stinson S.A."/>
            <person name="diCenzo G.C."/>
        </authorList>
    </citation>
    <scope>NUCLEOTIDE SEQUENCE</scope>
    <source>
        <strain evidence="1">QUZm001</strain>
    </source>
</reference>
<dbReference type="AlphaFoldDB" id="A0AA38MIY4"/>